<keyword evidence="4" id="KW-1185">Reference proteome</keyword>
<dbReference type="OMA" id="DMLRQWC"/>
<dbReference type="STRING" id="34506.A0A090MV07"/>
<keyword evidence="2" id="KW-0175">Coiled coil</keyword>
<protein>
    <submittedName>
        <fullName evidence="3 5">Charged multivesicular body protein 7</fullName>
    </submittedName>
</protein>
<proteinExistence type="inferred from homology"/>
<dbReference type="WormBase" id="SRAE_1000083800">
    <property type="protein sequence ID" value="SRP11301"/>
    <property type="gene ID" value="WBGene00257438"/>
</dbReference>
<sequence length="461" mass="52792">MLSKSTTELSIKSKPFYPDQWDDDSIMSKMMSNLPNKNLNPSTYSSIMKFWHEAIEKYCITVENPFISLFDLKHAFRRNKAIPASLKDVINELHNKQLLIDPNALSVQANKVISGNSIVTNLSWVAASVSYGLSGMLNWLVNGNNIIDNVEQCKYIHLPSLRKLSRQLMAKLRERQNTDVIHGPPELMSKEEFLSYSTSTTGFSEDTLMAILNMWITEKFVTVGYSTNPRIEVLKFNEHFKSPSSTNYPVFQDIDASIYNLIMAIKTRENQINHIVEMNDKLKEQARICIKNKDKGSALRKMKKYKSTELTIEKMESSKNKLEDILYNITLTKDNAKIVELMRYGNETMKNINKENGITIEKVDEIIDDIEEGIRDKEEVEDAISRLNTTPSIDDESLEKEFEEIMKNDTNLKGTSIKSTTSSVLKRISSEPSLIPEKSRKIVFPSVPENSPSLKRRLLIR</sequence>
<dbReference type="Pfam" id="PF25880">
    <property type="entry name" value="WHD_CHMP7_1st"/>
    <property type="match status" value="1"/>
</dbReference>
<dbReference type="GO" id="GO:0009898">
    <property type="term" value="C:cytoplasmic side of plasma membrane"/>
    <property type="evidence" value="ECO:0007669"/>
    <property type="project" value="TreeGrafter"/>
</dbReference>
<dbReference type="WBParaSite" id="SRAE_1000083800.1">
    <property type="protein sequence ID" value="SRAE_1000083800.1"/>
    <property type="gene ID" value="WBGene00257438"/>
</dbReference>
<comment type="similarity">
    <text evidence="1">Belongs to the SNF7 family.</text>
</comment>
<dbReference type="InterPro" id="IPR005024">
    <property type="entry name" value="Snf7_fam"/>
</dbReference>
<evidence type="ECO:0000313" key="3">
    <source>
        <dbReference type="EMBL" id="CEF62568.1"/>
    </source>
</evidence>
<dbReference type="GO" id="GO:0032511">
    <property type="term" value="P:late endosome to vacuole transport via multivesicular body sorting pathway"/>
    <property type="evidence" value="ECO:0007669"/>
    <property type="project" value="TreeGrafter"/>
</dbReference>
<name>A0A090MV07_STRRB</name>
<feature type="coiled-coil region" evidence="2">
    <location>
        <begin position="265"/>
        <end position="325"/>
    </location>
</feature>
<dbReference type="PANTHER" id="PTHR22761">
    <property type="entry name" value="CHARGED MULTIVESICULAR BODY PROTEIN"/>
    <property type="match status" value="1"/>
</dbReference>
<dbReference type="GeneID" id="36374933"/>
<organism evidence="3">
    <name type="scientific">Strongyloides ratti</name>
    <name type="common">Parasitic roundworm</name>
    <dbReference type="NCBI Taxonomy" id="34506"/>
    <lineage>
        <taxon>Eukaryota</taxon>
        <taxon>Metazoa</taxon>
        <taxon>Ecdysozoa</taxon>
        <taxon>Nematoda</taxon>
        <taxon>Chromadorea</taxon>
        <taxon>Rhabditida</taxon>
        <taxon>Tylenchina</taxon>
        <taxon>Panagrolaimomorpha</taxon>
        <taxon>Strongyloidoidea</taxon>
        <taxon>Strongyloididae</taxon>
        <taxon>Strongyloides</taxon>
    </lineage>
</organism>
<reference evidence="5" key="2">
    <citation type="submission" date="2020-12" db="UniProtKB">
        <authorList>
            <consortium name="WormBaseParasite"/>
        </authorList>
    </citation>
    <scope>IDENTIFICATION</scope>
</reference>
<evidence type="ECO:0000313" key="5">
    <source>
        <dbReference type="WBParaSite" id="SRAE_1000083800.1"/>
    </source>
</evidence>
<dbReference type="RefSeq" id="XP_024501770.1">
    <property type="nucleotide sequence ID" value="XM_024647721.1"/>
</dbReference>
<evidence type="ECO:0000313" key="6">
    <source>
        <dbReference type="WormBase" id="SRAE_1000083800"/>
    </source>
</evidence>
<dbReference type="AlphaFoldDB" id="A0A090MV07"/>
<dbReference type="Pfam" id="PF03357">
    <property type="entry name" value="Snf7"/>
    <property type="match status" value="1"/>
</dbReference>
<dbReference type="eggNOG" id="KOG2911">
    <property type="taxonomic scope" value="Eukaryota"/>
</dbReference>
<dbReference type="Gene3D" id="6.10.140.1230">
    <property type="match status" value="1"/>
</dbReference>
<accession>A0A090MV07</accession>
<dbReference type="PANTHER" id="PTHR22761:SF96">
    <property type="entry name" value="BCDNA.GH08385"/>
    <property type="match status" value="1"/>
</dbReference>
<dbReference type="GO" id="GO:0006900">
    <property type="term" value="P:vesicle budding from membrane"/>
    <property type="evidence" value="ECO:0007669"/>
    <property type="project" value="TreeGrafter"/>
</dbReference>
<reference evidence="3 4" key="1">
    <citation type="submission" date="2014-09" db="EMBL/GenBank/DDBJ databases">
        <authorList>
            <person name="Martin A.A."/>
        </authorList>
    </citation>
    <scope>NUCLEOTIDE SEQUENCE</scope>
    <source>
        <strain evidence="4">ED321</strain>
        <strain evidence="3">ED321 Heterogonic</strain>
    </source>
</reference>
<evidence type="ECO:0000313" key="4">
    <source>
        <dbReference type="Proteomes" id="UP000035682"/>
    </source>
</evidence>
<dbReference type="GO" id="GO:0000815">
    <property type="term" value="C:ESCRT III complex"/>
    <property type="evidence" value="ECO:0007669"/>
    <property type="project" value="TreeGrafter"/>
</dbReference>
<dbReference type="Proteomes" id="UP000035682">
    <property type="component" value="Unplaced"/>
</dbReference>
<evidence type="ECO:0000256" key="2">
    <source>
        <dbReference type="SAM" id="Coils"/>
    </source>
</evidence>
<gene>
    <name evidence="3 5 6" type="ORF">SRAE_1000083800</name>
</gene>
<evidence type="ECO:0000256" key="1">
    <source>
        <dbReference type="ARBA" id="ARBA00006190"/>
    </source>
</evidence>
<dbReference type="CTD" id="36374933"/>
<dbReference type="EMBL" id="LN609528">
    <property type="protein sequence ID" value="CEF62568.1"/>
    <property type="molecule type" value="Genomic_DNA"/>
</dbReference>
<dbReference type="OrthoDB" id="10250120at2759"/>
<dbReference type="GO" id="GO:0005771">
    <property type="term" value="C:multivesicular body"/>
    <property type="evidence" value="ECO:0007669"/>
    <property type="project" value="TreeGrafter"/>
</dbReference>